<dbReference type="PANTHER" id="PTHR10067">
    <property type="entry name" value="PHOSPHATIDYLSERINE DECARBOXYLASE"/>
    <property type="match status" value="1"/>
</dbReference>
<evidence type="ECO:0000256" key="7">
    <source>
        <dbReference type="ARBA" id="ARBA00023098"/>
    </source>
</evidence>
<name>A0A1J8R6Y0_9AGAM</name>
<dbReference type="Gene3D" id="1.10.238.10">
    <property type="entry name" value="EF-hand"/>
    <property type="match status" value="1"/>
</dbReference>
<evidence type="ECO:0000256" key="8">
    <source>
        <dbReference type="ARBA" id="ARBA00023209"/>
    </source>
</evidence>
<evidence type="ECO:0000256" key="12">
    <source>
        <dbReference type="ARBA" id="ARBA00024326"/>
    </source>
</evidence>
<accession>A0A1J8R6Y0</accession>
<dbReference type="InterPro" id="IPR000008">
    <property type="entry name" value="C2_dom"/>
</dbReference>
<feature type="compositionally biased region" description="Acidic residues" evidence="13">
    <location>
        <begin position="237"/>
        <end position="261"/>
    </location>
</feature>
<sequence>MPPVVPKKAQKLGRALKSAARFPGRGSGRNNFSPSPGEQPIVYLRVQVQGCRGLARARNGAASKDAELNPLVVVSLLNNRHQTSVLKHTPNPVYPPKDATFDFPIYLSLADRIGSVELVVWDKDTLKFKKEYVGEVALTLDAWFTDGDTHSLATRLPFTAEANKPRSVNLVSTRANTHSSGVAIVKLGFVAPSYAQVPVNFEFIFAELVKRSRPSLVSAPPTEGIGTLRSHLAGPAYEDDGGISSDEEDQDDEDGEDDDEDLVPHLSRLYLSPSHLQDASMVEHEPGPEIARPTDTPQPEEREPEPEITITPMIIHTVAAPTTSTVARSRLPKLFPRRPNLLPSPSYDAHAPPHTDSMHRRSSSASAIIPSPISPSGPPSPASAPATKKLFRKSWSSKNADYNFSTAHSNDIVGIVMLEIQGASDLPRLKNITRTGFDMDPFVVISFSKKIFRTRIIRHSLNPTWDEKLLFHVRRYETAFKVQLTVLDWDKLSSNDHVGDAWLDVGELVRGAAQPDPRTGLYRDVVEGRGEEEGEGMEMRQFCLPLTTATGMPWEAKHNPNISFRAKFQPYAELRQRFWAQYLKQYDTDDTGSISHVELTSMLDSLGSTLSAQTIDTFFTRHRKRPAEDELTFEETIQCLETELGRPASERKRIDTMDSFVDSSASASAPASQCVTPREELGWRPFLDGLDFSGPPLSAMLGSGEDSSPTDVMQPQQVQVQFVTEPSERLLGGVAEPVSVVCTPCGTSSSGGTSPSNTSTTNAPSNSTSPSSSSSDPDAQAFERVINIKNCPLCHRPRLNSKAEMDIITHLAICASQDWAKVDRIVVGNFVTASQAQRKWYTKVISKVSNGNYRIGANSANIIVQNRMTGQLEEEKMQVYVRLGIRLLYKGARGRMEGARARRLLKSLSIKQGLKYDSPESARDIPSFIEFHRLKVDEILEPISSFKTFNDFFYRKLKPSARPVESPDDPRRLVSAADCRLMVFSTVSEATKLWIKGREFSVARLLGDVYRDEADKYVGGALAIFRLAPQDYHRFHVPVDGRIGEMRDVKGEYYTVNPQAVRSALDVFGENVRKIIPIDSPQFGRVMVVCVGAMMVGSIKTTVEEGQDVKRGQELGYFAFGRCSGLLFRRMRFYAIGHSGGSTLVVLFERGAVEWDEDLVINGRACLETLVRAGMGIGTCRRNNGYQKS</sequence>
<evidence type="ECO:0000259" key="15">
    <source>
        <dbReference type="PROSITE" id="PS50222"/>
    </source>
</evidence>
<comment type="cofactor">
    <cofactor evidence="1">
        <name>pyruvate</name>
        <dbReference type="ChEBI" id="CHEBI:15361"/>
    </cofactor>
</comment>
<dbReference type="STRING" id="180088.A0A1J8R6Y0"/>
<dbReference type="GO" id="GO:0006646">
    <property type="term" value="P:phosphatidylethanolamine biosynthetic process"/>
    <property type="evidence" value="ECO:0007669"/>
    <property type="project" value="UniProtKB-UniPathway"/>
</dbReference>
<feature type="region of interest" description="Disordered" evidence="13">
    <location>
        <begin position="335"/>
        <end position="387"/>
    </location>
</feature>
<feature type="domain" description="C2" evidence="14">
    <location>
        <begin position="24"/>
        <end position="154"/>
    </location>
</feature>
<feature type="compositionally biased region" description="Low complexity" evidence="13">
    <location>
        <begin position="746"/>
        <end position="775"/>
    </location>
</feature>
<evidence type="ECO:0000256" key="3">
    <source>
        <dbReference type="ARBA" id="ARBA00012243"/>
    </source>
</evidence>
<dbReference type="Gene3D" id="2.60.40.150">
    <property type="entry name" value="C2 domain"/>
    <property type="match status" value="2"/>
</dbReference>
<dbReference type="InterPro" id="IPR035892">
    <property type="entry name" value="C2_domain_sf"/>
</dbReference>
<evidence type="ECO:0000256" key="4">
    <source>
        <dbReference type="ARBA" id="ARBA00022516"/>
    </source>
</evidence>
<evidence type="ECO:0000256" key="11">
    <source>
        <dbReference type="ARBA" id="ARBA00023317"/>
    </source>
</evidence>
<dbReference type="UniPathway" id="UPA00558"/>
<keyword evidence="8" id="KW-0594">Phospholipid biosynthesis</keyword>
<evidence type="ECO:0000259" key="14">
    <source>
        <dbReference type="PROSITE" id="PS50004"/>
    </source>
</evidence>
<dbReference type="CDD" id="cd00030">
    <property type="entry name" value="C2"/>
    <property type="match status" value="1"/>
</dbReference>
<gene>
    <name evidence="16" type="ORF">AZE42_06651</name>
</gene>
<evidence type="ECO:0000313" key="16">
    <source>
        <dbReference type="EMBL" id="OJA19644.1"/>
    </source>
</evidence>
<feature type="region of interest" description="Disordered" evidence="13">
    <location>
        <begin position="746"/>
        <end position="779"/>
    </location>
</feature>
<keyword evidence="6" id="KW-0106">Calcium</keyword>
<feature type="domain" description="EF-hand" evidence="15">
    <location>
        <begin position="574"/>
        <end position="609"/>
    </location>
</feature>
<keyword evidence="5" id="KW-0210">Decarboxylase</keyword>
<dbReference type="Proteomes" id="UP000183567">
    <property type="component" value="Unassembled WGS sequence"/>
</dbReference>
<proteinExistence type="predicted"/>
<keyword evidence="4" id="KW-0444">Lipid biosynthesis</keyword>
<feature type="region of interest" description="Disordered" evidence="13">
    <location>
        <begin position="216"/>
        <end position="261"/>
    </location>
</feature>
<evidence type="ECO:0000256" key="13">
    <source>
        <dbReference type="SAM" id="MobiDB-lite"/>
    </source>
</evidence>
<dbReference type="PROSITE" id="PS00018">
    <property type="entry name" value="EF_HAND_1"/>
    <property type="match status" value="1"/>
</dbReference>
<dbReference type="PROSITE" id="PS50222">
    <property type="entry name" value="EF_HAND_2"/>
    <property type="match status" value="1"/>
</dbReference>
<keyword evidence="11" id="KW-0670">Pyruvate</keyword>
<dbReference type="CDD" id="cd04039">
    <property type="entry name" value="C2_PSD"/>
    <property type="match status" value="1"/>
</dbReference>
<evidence type="ECO:0000256" key="2">
    <source>
        <dbReference type="ARBA" id="ARBA00005189"/>
    </source>
</evidence>
<dbReference type="InterPro" id="IPR018247">
    <property type="entry name" value="EF_Hand_1_Ca_BS"/>
</dbReference>
<keyword evidence="7" id="KW-0443">Lipid metabolism</keyword>
<dbReference type="SUPFAM" id="SSF47473">
    <property type="entry name" value="EF-hand"/>
    <property type="match status" value="1"/>
</dbReference>
<dbReference type="EMBL" id="LVVM01000953">
    <property type="protein sequence ID" value="OJA19644.1"/>
    <property type="molecule type" value="Genomic_DNA"/>
</dbReference>
<evidence type="ECO:0000256" key="10">
    <source>
        <dbReference type="ARBA" id="ARBA00023264"/>
    </source>
</evidence>
<feature type="domain" description="C2" evidence="14">
    <location>
        <begin position="392"/>
        <end position="520"/>
    </location>
</feature>
<evidence type="ECO:0000256" key="6">
    <source>
        <dbReference type="ARBA" id="ARBA00022837"/>
    </source>
</evidence>
<evidence type="ECO:0000256" key="9">
    <source>
        <dbReference type="ARBA" id="ARBA00023239"/>
    </source>
</evidence>
<evidence type="ECO:0000313" key="17">
    <source>
        <dbReference type="Proteomes" id="UP000183567"/>
    </source>
</evidence>
<dbReference type="EC" id="4.1.1.65" evidence="3"/>
<keyword evidence="17" id="KW-1185">Reference proteome</keyword>
<dbReference type="OrthoDB" id="67700at2759"/>
<dbReference type="InterPro" id="IPR011992">
    <property type="entry name" value="EF-hand-dom_pair"/>
</dbReference>
<dbReference type="NCBIfam" id="TIGR00163">
    <property type="entry name" value="PS_decarb"/>
    <property type="match status" value="1"/>
</dbReference>
<dbReference type="GO" id="GO:0005509">
    <property type="term" value="F:calcium ion binding"/>
    <property type="evidence" value="ECO:0007669"/>
    <property type="project" value="InterPro"/>
</dbReference>
<evidence type="ECO:0000256" key="5">
    <source>
        <dbReference type="ARBA" id="ARBA00022793"/>
    </source>
</evidence>
<feature type="region of interest" description="Disordered" evidence="13">
    <location>
        <begin position="278"/>
        <end position="309"/>
    </location>
</feature>
<dbReference type="PROSITE" id="PS50004">
    <property type="entry name" value="C2"/>
    <property type="match status" value="2"/>
</dbReference>
<dbReference type="Pfam" id="PF00168">
    <property type="entry name" value="C2"/>
    <property type="match status" value="2"/>
</dbReference>
<keyword evidence="9" id="KW-0456">Lyase</keyword>
<dbReference type="InterPro" id="IPR003817">
    <property type="entry name" value="PS_Dcarbxylase"/>
</dbReference>
<protein>
    <recommendedName>
        <fullName evidence="3">phosphatidylserine decarboxylase</fullName>
        <ecNumber evidence="3">4.1.1.65</ecNumber>
    </recommendedName>
</protein>
<organism evidence="16 17">
    <name type="scientific">Rhizopogon vesiculosus</name>
    <dbReference type="NCBI Taxonomy" id="180088"/>
    <lineage>
        <taxon>Eukaryota</taxon>
        <taxon>Fungi</taxon>
        <taxon>Dikarya</taxon>
        <taxon>Basidiomycota</taxon>
        <taxon>Agaricomycotina</taxon>
        <taxon>Agaricomycetes</taxon>
        <taxon>Agaricomycetidae</taxon>
        <taxon>Boletales</taxon>
        <taxon>Suillineae</taxon>
        <taxon>Rhizopogonaceae</taxon>
        <taxon>Rhizopogon</taxon>
    </lineage>
</organism>
<dbReference type="SMART" id="SM00239">
    <property type="entry name" value="C2"/>
    <property type="match status" value="2"/>
</dbReference>
<reference evidence="16 17" key="1">
    <citation type="submission" date="2016-03" db="EMBL/GenBank/DDBJ databases">
        <title>Comparative genomics of the ectomycorrhizal sister species Rhizopogon vinicolor and Rhizopogon vesiculosus (Basidiomycota: Boletales) reveals a divergence of the mating type B locus.</title>
        <authorList>
            <person name="Mujic A.B."/>
            <person name="Kuo A."/>
            <person name="Tritt A."/>
            <person name="Lipzen A."/>
            <person name="Chen C."/>
            <person name="Johnson J."/>
            <person name="Sharma A."/>
            <person name="Barry K."/>
            <person name="Grigoriev I.V."/>
            <person name="Spatafora J.W."/>
        </authorList>
    </citation>
    <scope>NUCLEOTIDE SEQUENCE [LARGE SCALE GENOMIC DNA]</scope>
    <source>
        <strain evidence="16 17">AM-OR11-056</strain>
    </source>
</reference>
<dbReference type="InterPro" id="IPR033177">
    <property type="entry name" value="PSD-B"/>
</dbReference>
<feature type="compositionally biased region" description="Pro residues" evidence="13">
    <location>
        <begin position="372"/>
        <end position="382"/>
    </location>
</feature>
<feature type="region of interest" description="Disordered" evidence="13">
    <location>
        <begin position="16"/>
        <end position="38"/>
    </location>
</feature>
<dbReference type="PANTHER" id="PTHR10067:SF17">
    <property type="entry name" value="PHOSPHATIDYLSERINE DECARBOXYLASE PROENZYME 2"/>
    <property type="match status" value="1"/>
</dbReference>
<comment type="caution">
    <text evidence="16">The sequence shown here is derived from an EMBL/GenBank/DDBJ whole genome shotgun (WGS) entry which is preliminary data.</text>
</comment>
<keyword evidence="10" id="KW-1208">Phospholipid metabolism</keyword>
<dbReference type="SUPFAM" id="SSF49562">
    <property type="entry name" value="C2 domain (Calcium/lipid-binding domain, CaLB)"/>
    <property type="match status" value="2"/>
</dbReference>
<dbReference type="InterPro" id="IPR002048">
    <property type="entry name" value="EF_hand_dom"/>
</dbReference>
<evidence type="ECO:0000256" key="1">
    <source>
        <dbReference type="ARBA" id="ARBA00001928"/>
    </source>
</evidence>
<comment type="pathway">
    <text evidence="2">Lipid metabolism.</text>
</comment>
<dbReference type="GO" id="GO:0004609">
    <property type="term" value="F:phosphatidylserine decarboxylase activity"/>
    <property type="evidence" value="ECO:0007669"/>
    <property type="project" value="UniProtKB-EC"/>
</dbReference>
<comment type="pathway">
    <text evidence="12">Phospholipid metabolism; phosphatidylethanolamine biosynthesis.</text>
</comment>
<dbReference type="Pfam" id="PF02666">
    <property type="entry name" value="PS_Dcarbxylase"/>
    <property type="match status" value="1"/>
</dbReference>
<dbReference type="AlphaFoldDB" id="A0A1J8R6Y0"/>